<proteinExistence type="predicted"/>
<evidence type="ECO:0000313" key="2">
    <source>
        <dbReference type="EMBL" id="EHH11327.1"/>
    </source>
</evidence>
<feature type="signal peptide" evidence="1">
    <location>
        <begin position="1"/>
        <end position="29"/>
    </location>
</feature>
<dbReference type="EMBL" id="AGSN01000109">
    <property type="protein sequence ID" value="EHH11327.1"/>
    <property type="molecule type" value="Genomic_DNA"/>
</dbReference>
<organism evidence="2 3">
    <name type="scientific">Mesorhizobium amorphae CCNWGS0123</name>
    <dbReference type="NCBI Taxonomy" id="1082933"/>
    <lineage>
        <taxon>Bacteria</taxon>
        <taxon>Pseudomonadati</taxon>
        <taxon>Pseudomonadota</taxon>
        <taxon>Alphaproteobacteria</taxon>
        <taxon>Hyphomicrobiales</taxon>
        <taxon>Phyllobacteriaceae</taxon>
        <taxon>Mesorhizobium</taxon>
    </lineage>
</organism>
<keyword evidence="3" id="KW-1185">Reference proteome</keyword>
<dbReference type="AlphaFoldDB" id="G6YA14"/>
<dbReference type="KEGG" id="mamo:A6B35_06100"/>
<dbReference type="PATRIC" id="fig|1082933.3.peg.2703"/>
<sequence length="650" mass="70720">MSSVSYAFRNTVATVALLAAGLATTAAFAEQANIKSMSFDTQSVNTTLHVVSSDKQKWDTLKSGTVQFWGHMKINTRWPGYVQDVGVALGVCGPGQCGPFPPIWSDAPVSRDYDHQENFAFDPSEIPLSSDTGIAVVPYGDQIIAKCNQHLQADGPTKSYTFNHTFHASFTALTDKALDMDNAVAETQPGSWPYPLFNSHYAEHGTFQVQIVCDPVIKPAVQDVAADFGRFEVDNVKLFLTTYQSNQPGSTPGTVCPSLKVTSRAQANQAGPVSMRIWRQKDGGPITSEFKQAWASYDAAKNGYFATYQKWENVGATAYFQYKTEIVGNGPFEPFDGWKDITVHCTGAGGGGFTDAPQADPDNPPAKADWQGDVTVSDSAGGKKLCPRKGQVAFEVSRDEPGAFHYRISCSNGAFFTGTRVAFNDGGAFKASAFHDLSIVRTRAIQCTLQEIKQNGTIATVDTDKEDFTCIKRTFEPEADDLVSSTRPDFGKPRQPPVVVDPGRKCLPGQRQVGSKCIDRPLVAACKSTEKLVNGRCIGVSIHCLPGYRQVGLKCVKNPVIADKCRRDELRINGKCVRKPPVIIDCKRGYHLVGKACVKDAIITTGCRATEKLVRGHCVPKPGVTDLQKLKQGRAKFLLPGQAKLRRQAN</sequence>
<name>G6YA14_9HYPH</name>
<dbReference type="OrthoDB" id="8046651at2"/>
<dbReference type="Proteomes" id="UP000002949">
    <property type="component" value="Unassembled WGS sequence"/>
</dbReference>
<dbReference type="STRING" id="1082933.A6B35_06100"/>
<gene>
    <name evidence="2" type="ORF">MEA186_13932</name>
</gene>
<reference evidence="2 3" key="1">
    <citation type="journal article" date="2012" name="J. Bacteriol.">
        <title>Draft Genome Sequence of Plant Growth-Promoting Rhizobium Mesorhizobium amorphae, Isolated from Zinc-Lead Mine Tailings.</title>
        <authorList>
            <person name="Hao X."/>
            <person name="Lin Y."/>
            <person name="Johnstone L."/>
            <person name="Baltrus D.A."/>
            <person name="Miller S.J."/>
            <person name="Wei G."/>
            <person name="Rensing C."/>
        </authorList>
    </citation>
    <scope>NUCLEOTIDE SEQUENCE [LARGE SCALE GENOMIC DNA]</scope>
    <source>
        <strain evidence="2 3">CCNWGS0123</strain>
    </source>
</reference>
<protein>
    <submittedName>
        <fullName evidence="2">Uncharacterized protein</fullName>
    </submittedName>
</protein>
<evidence type="ECO:0000256" key="1">
    <source>
        <dbReference type="SAM" id="SignalP"/>
    </source>
</evidence>
<dbReference type="RefSeq" id="WP_006202309.1">
    <property type="nucleotide sequence ID" value="NZ_AGSN01000109.1"/>
</dbReference>
<evidence type="ECO:0000313" key="3">
    <source>
        <dbReference type="Proteomes" id="UP000002949"/>
    </source>
</evidence>
<feature type="chain" id="PRO_5003490458" evidence="1">
    <location>
        <begin position="30"/>
        <end position="650"/>
    </location>
</feature>
<dbReference type="eggNOG" id="ENOG5031QW3">
    <property type="taxonomic scope" value="Bacteria"/>
</dbReference>
<accession>G6YA14</accession>
<keyword evidence="1" id="KW-0732">Signal</keyword>